<dbReference type="EMBL" id="WWCL01000002">
    <property type="protein sequence ID" value="MYN45825.1"/>
    <property type="molecule type" value="Genomic_DNA"/>
</dbReference>
<dbReference type="GO" id="GO:0008237">
    <property type="term" value="F:metallopeptidase activity"/>
    <property type="evidence" value="ECO:0007669"/>
    <property type="project" value="InterPro"/>
</dbReference>
<evidence type="ECO:0000313" key="7">
    <source>
        <dbReference type="EMBL" id="MYN45825.1"/>
    </source>
</evidence>
<comment type="caution">
    <text evidence="7">The sequence shown here is derived from an EMBL/GenBank/DDBJ whole genome shotgun (WGS) entry which is preliminary data.</text>
</comment>
<dbReference type="InterPro" id="IPR011049">
    <property type="entry name" value="Serralysin-like_metalloprot_C"/>
</dbReference>
<dbReference type="Proteomes" id="UP000444316">
    <property type="component" value="Unassembled WGS sequence"/>
</dbReference>
<keyword evidence="4" id="KW-0964">Secreted</keyword>
<dbReference type="InterPro" id="IPR034033">
    <property type="entry name" value="Serralysin-like"/>
</dbReference>
<evidence type="ECO:0000256" key="5">
    <source>
        <dbReference type="ARBA" id="ARBA00022737"/>
    </source>
</evidence>
<accession>A0A845I221</accession>
<dbReference type="Gene3D" id="1.10.3130.20">
    <property type="entry name" value="Phycobilisome linker domain"/>
    <property type="match status" value="1"/>
</dbReference>
<dbReference type="InterPro" id="IPR038255">
    <property type="entry name" value="PBS_linker_sf"/>
</dbReference>
<keyword evidence="5" id="KW-0677">Repeat</keyword>
<evidence type="ECO:0000256" key="2">
    <source>
        <dbReference type="ARBA" id="ARBA00004613"/>
    </source>
</evidence>
<dbReference type="GO" id="GO:0005509">
    <property type="term" value="F:calcium ion binding"/>
    <property type="evidence" value="ECO:0007669"/>
    <property type="project" value="InterPro"/>
</dbReference>
<dbReference type="CDD" id="cd04277">
    <property type="entry name" value="ZnMc_serralysin_like"/>
    <property type="match status" value="1"/>
</dbReference>
<dbReference type="SMART" id="SM00235">
    <property type="entry name" value="ZnMc"/>
    <property type="match status" value="1"/>
</dbReference>
<dbReference type="Pfam" id="PF13946">
    <property type="entry name" value="DUF4214"/>
    <property type="match status" value="1"/>
</dbReference>
<protein>
    <submittedName>
        <fullName evidence="7">DUF4214 domain-containing protein</fullName>
    </submittedName>
</protein>
<organism evidence="7 8">
    <name type="scientific">Duganella fentianensis</name>
    <dbReference type="NCBI Taxonomy" id="2692177"/>
    <lineage>
        <taxon>Bacteria</taxon>
        <taxon>Pseudomonadati</taxon>
        <taxon>Pseudomonadota</taxon>
        <taxon>Betaproteobacteria</taxon>
        <taxon>Burkholderiales</taxon>
        <taxon>Oxalobacteraceae</taxon>
        <taxon>Telluria group</taxon>
        <taxon>Duganella</taxon>
    </lineage>
</organism>
<gene>
    <name evidence="7" type="ORF">GTP23_12280</name>
</gene>
<reference evidence="7" key="1">
    <citation type="submission" date="2019-12" db="EMBL/GenBank/DDBJ databases">
        <title>Novel species isolated from a subtropical stream in China.</title>
        <authorList>
            <person name="Lu H."/>
        </authorList>
    </citation>
    <scope>NUCLEOTIDE SEQUENCE [LARGE SCALE GENOMIC DNA]</scope>
    <source>
        <strain evidence="7">FT93W</strain>
    </source>
</reference>
<evidence type="ECO:0000256" key="1">
    <source>
        <dbReference type="ARBA" id="ARBA00001913"/>
    </source>
</evidence>
<dbReference type="GO" id="GO:0006508">
    <property type="term" value="P:proteolysis"/>
    <property type="evidence" value="ECO:0007669"/>
    <property type="project" value="InterPro"/>
</dbReference>
<sequence length="574" mass="60537">MAFFVTGNNSIDSLVYSSWAKRPGTTVMITYSFMAVAPSDGSIEDVRGFAPLTEVQQAAARAEMAVWAAVANIKFAEVASGGDIQLGSNDQGNQSSGYAYLPNGSDPTYLFLNNTDSSNNRYVDGSFGPSVLIHELGHTLGLKHPGDYDSTGSSISGPYLPTATDNIEYTQMSYNNGAGFSLNHKYGITPMLYDIQAIQYLYGANMTYHTGADTYSFATDAAMQCIWDAGGTDTFDFSACTDAVVINLKAGSFSSTAPGYNNISIAYNVTIEKAVAGTGGSTVYANDVGNTLTGGTGADTFYEGAGSDTISGGAGTDTVVFARSYNQYVLSGSSASLQVSGDGTDKLSGIEQLKFSDRTIDLSLISQIVNGSTANDKLVLGTGSELVNAGAGFDTASFAKVRDSYTVSGSGNEFLVTDNASGAQDVLSNVERLFFASGNAVALDIGDHQIGGEAYRLYQAAFNRAPDLGGLGFWIRALENGYSLNQVANYMMTSNEFTKAYGSNLNTHDFVAQIYQNVLHRVPDADGLTFYVNNINKGDASRAEVLAAISESPENQVGVIGSIVNGFDYIVYTG</sequence>
<dbReference type="InterPro" id="IPR024079">
    <property type="entry name" value="MetalloPept_cat_dom_sf"/>
</dbReference>
<comment type="subcellular location">
    <subcellularLocation>
        <location evidence="2">Secreted</location>
    </subcellularLocation>
</comment>
<comment type="similarity">
    <text evidence="3">Belongs to the peptidase M10B family.</text>
</comment>
<dbReference type="Gene3D" id="2.150.10.10">
    <property type="entry name" value="Serralysin-like metalloprotease, C-terminal"/>
    <property type="match status" value="1"/>
</dbReference>
<dbReference type="RefSeq" id="WP_161035374.1">
    <property type="nucleotide sequence ID" value="NZ_WWCL01000002.1"/>
</dbReference>
<dbReference type="Pfam" id="PF08548">
    <property type="entry name" value="Peptidase_M10_C"/>
    <property type="match status" value="1"/>
</dbReference>
<dbReference type="InterPro" id="IPR001343">
    <property type="entry name" value="Hemolysn_Ca-bd"/>
</dbReference>
<evidence type="ECO:0000256" key="4">
    <source>
        <dbReference type="ARBA" id="ARBA00022525"/>
    </source>
</evidence>
<evidence type="ECO:0000313" key="8">
    <source>
        <dbReference type="Proteomes" id="UP000444316"/>
    </source>
</evidence>
<dbReference type="InterPro" id="IPR006026">
    <property type="entry name" value="Peptidase_Metallo"/>
</dbReference>
<dbReference type="Pfam" id="PF00353">
    <property type="entry name" value="HemolysinCabind"/>
    <property type="match status" value="2"/>
</dbReference>
<keyword evidence="8" id="KW-1185">Reference proteome</keyword>
<dbReference type="GO" id="GO:0005615">
    <property type="term" value="C:extracellular space"/>
    <property type="evidence" value="ECO:0007669"/>
    <property type="project" value="InterPro"/>
</dbReference>
<dbReference type="SUPFAM" id="SSF51120">
    <property type="entry name" value="beta-Roll"/>
    <property type="match status" value="2"/>
</dbReference>
<dbReference type="Gene3D" id="3.40.390.10">
    <property type="entry name" value="Collagenase (Catalytic Domain)"/>
    <property type="match status" value="1"/>
</dbReference>
<dbReference type="SUPFAM" id="SSF55486">
    <property type="entry name" value="Metalloproteases ('zincins'), catalytic domain"/>
    <property type="match status" value="1"/>
</dbReference>
<dbReference type="InterPro" id="IPR013858">
    <property type="entry name" value="Peptidase_M10B_C"/>
</dbReference>
<evidence type="ECO:0000259" key="6">
    <source>
        <dbReference type="SMART" id="SM00235"/>
    </source>
</evidence>
<feature type="domain" description="Peptidase metallopeptidase" evidence="6">
    <location>
        <begin position="27"/>
        <end position="178"/>
    </location>
</feature>
<comment type="cofactor">
    <cofactor evidence="1">
        <name>Ca(2+)</name>
        <dbReference type="ChEBI" id="CHEBI:29108"/>
    </cofactor>
</comment>
<dbReference type="GO" id="GO:0008270">
    <property type="term" value="F:zinc ion binding"/>
    <property type="evidence" value="ECO:0007669"/>
    <property type="project" value="InterPro"/>
</dbReference>
<dbReference type="AlphaFoldDB" id="A0A845I221"/>
<proteinExistence type="inferred from homology"/>
<name>A0A845I221_9BURK</name>
<dbReference type="InterPro" id="IPR025282">
    <property type="entry name" value="DUF4214"/>
</dbReference>
<evidence type="ECO:0000256" key="3">
    <source>
        <dbReference type="ARBA" id="ARBA00009490"/>
    </source>
</evidence>